<evidence type="ECO:0000313" key="1">
    <source>
        <dbReference type="EMBL" id="MBU3067720.1"/>
    </source>
</evidence>
<name>A0ABS6BE79_9NOCA</name>
<reference evidence="1 2" key="1">
    <citation type="submission" date="2021-06" db="EMBL/GenBank/DDBJ databases">
        <title>Actinomycetes sequencing.</title>
        <authorList>
            <person name="Shan Q."/>
        </authorList>
    </citation>
    <scope>NUCLEOTIDE SEQUENCE [LARGE SCALE GENOMIC DNA]</scope>
    <source>
        <strain evidence="1 2">NEAU-G5</strain>
    </source>
</reference>
<dbReference type="PANTHER" id="PTHR35787:SF1">
    <property type="entry name" value="GLYCEROL UPTAKE OPERON ANTITERMINATOR REGULATORY PROTEIN"/>
    <property type="match status" value="1"/>
</dbReference>
<organism evidence="1 2">
    <name type="scientific">Nocardia albiluteola</name>
    <dbReference type="NCBI Taxonomy" id="2842303"/>
    <lineage>
        <taxon>Bacteria</taxon>
        <taxon>Bacillati</taxon>
        <taxon>Actinomycetota</taxon>
        <taxon>Actinomycetes</taxon>
        <taxon>Mycobacteriales</taxon>
        <taxon>Nocardiaceae</taxon>
        <taxon>Nocardia</taxon>
    </lineage>
</organism>
<evidence type="ECO:0000313" key="2">
    <source>
        <dbReference type="Proteomes" id="UP000733379"/>
    </source>
</evidence>
<dbReference type="InterPro" id="IPR013785">
    <property type="entry name" value="Aldolase_TIM"/>
</dbReference>
<dbReference type="PIRSF" id="PIRSF016897">
    <property type="entry name" value="GlpP"/>
    <property type="match status" value="1"/>
</dbReference>
<keyword evidence="2" id="KW-1185">Reference proteome</keyword>
<dbReference type="RefSeq" id="WP_215923800.1">
    <property type="nucleotide sequence ID" value="NZ_JAHKNI010000024.1"/>
</dbReference>
<proteinExistence type="predicted"/>
<dbReference type="Proteomes" id="UP000733379">
    <property type="component" value="Unassembled WGS sequence"/>
</dbReference>
<dbReference type="SUPFAM" id="SSF110391">
    <property type="entry name" value="GlpP-like"/>
    <property type="match status" value="1"/>
</dbReference>
<dbReference type="PANTHER" id="PTHR35787">
    <property type="entry name" value="GLYCEROL UPTAKE OPERON ANTITERMINATOR REGULATORY PROTEIN"/>
    <property type="match status" value="1"/>
</dbReference>
<accession>A0ABS6BE79</accession>
<dbReference type="EMBL" id="JAHKNI010000024">
    <property type="protein sequence ID" value="MBU3067720.1"/>
    <property type="molecule type" value="Genomic_DNA"/>
</dbReference>
<comment type="caution">
    <text evidence="1">The sequence shown here is derived from an EMBL/GenBank/DDBJ whole genome shotgun (WGS) entry which is preliminary data.</text>
</comment>
<protein>
    <submittedName>
        <fullName evidence="1">Glycerol-3-phosphate responsive antiterminator</fullName>
    </submittedName>
</protein>
<dbReference type="Pfam" id="PF04309">
    <property type="entry name" value="G3P_antiterm"/>
    <property type="match status" value="1"/>
</dbReference>
<dbReference type="Gene3D" id="3.20.20.70">
    <property type="entry name" value="Aldolase class I"/>
    <property type="match status" value="1"/>
</dbReference>
<sequence length="193" mass="20394">MPPLPGELDLWLTRNPVIAAVFGAESVPAFLRSECRVNILAHVSLHELAGLVQTLSEAGRFTFVNADACSGLGQDRGAVEYLKSIGAPGVVSTKGALIQRTTAAGMVTMQKVFVTDRSNLPRAINSVRQNRPHLVQTMPWPVLSHLTPPEIEGLSPFVAAGFVRSAADVSAALREGARAVSTSAASLWDAAGR</sequence>
<gene>
    <name evidence="1" type="ORF">KO481_40155</name>
</gene>
<dbReference type="InterPro" id="IPR006699">
    <property type="entry name" value="GlpP"/>
</dbReference>